<evidence type="ECO:0000313" key="3">
    <source>
        <dbReference type="Proteomes" id="UP000249522"/>
    </source>
</evidence>
<accession>A0A2W1LFN2</accession>
<dbReference type="PANTHER" id="PTHR40400">
    <property type="entry name" value="SLR1512 PROTEIN"/>
    <property type="match status" value="1"/>
</dbReference>
<feature type="transmembrane region" description="Helical" evidence="1">
    <location>
        <begin position="192"/>
        <end position="210"/>
    </location>
</feature>
<gene>
    <name evidence="2" type="ORF">DNH61_01880</name>
</gene>
<name>A0A2W1LFN2_9BACL</name>
<dbReference type="Proteomes" id="UP000249522">
    <property type="component" value="Unassembled WGS sequence"/>
</dbReference>
<dbReference type="EMBL" id="QKRB01000010">
    <property type="protein sequence ID" value="PZD97643.1"/>
    <property type="molecule type" value="Genomic_DNA"/>
</dbReference>
<dbReference type="InterPro" id="IPR010293">
    <property type="entry name" value="Sbt_1"/>
</dbReference>
<protein>
    <submittedName>
        <fullName evidence="2">Sodium-dependent bicarbonate transport family permease</fullName>
    </submittedName>
</protein>
<keyword evidence="1" id="KW-0472">Membrane</keyword>
<evidence type="ECO:0000313" key="2">
    <source>
        <dbReference type="EMBL" id="PZD97643.1"/>
    </source>
</evidence>
<feature type="transmembrane region" description="Helical" evidence="1">
    <location>
        <begin position="309"/>
        <end position="332"/>
    </location>
</feature>
<feature type="transmembrane region" description="Helical" evidence="1">
    <location>
        <begin position="128"/>
        <end position="149"/>
    </location>
</feature>
<feature type="transmembrane region" description="Helical" evidence="1">
    <location>
        <begin position="12"/>
        <end position="30"/>
    </location>
</feature>
<dbReference type="RefSeq" id="WP_111145004.1">
    <property type="nucleotide sequence ID" value="NZ_QKRB01000010.1"/>
</dbReference>
<reference evidence="2 3" key="1">
    <citation type="submission" date="2018-06" db="EMBL/GenBank/DDBJ databases">
        <title>Paenibacillus imtechensis sp. nov.</title>
        <authorList>
            <person name="Pinnaka A.K."/>
            <person name="Singh H."/>
            <person name="Kaur M."/>
        </authorList>
    </citation>
    <scope>NUCLEOTIDE SEQUENCE [LARGE SCALE GENOMIC DNA]</scope>
    <source>
        <strain evidence="2 3">SMB1</strain>
    </source>
</reference>
<comment type="caution">
    <text evidence="2">The sequence shown here is derived from an EMBL/GenBank/DDBJ whole genome shotgun (WGS) entry which is preliminary data.</text>
</comment>
<keyword evidence="1" id="KW-1133">Transmembrane helix</keyword>
<feature type="transmembrane region" description="Helical" evidence="1">
    <location>
        <begin position="98"/>
        <end position="116"/>
    </location>
</feature>
<evidence type="ECO:0000256" key="1">
    <source>
        <dbReference type="SAM" id="Phobius"/>
    </source>
</evidence>
<organism evidence="2 3">
    <name type="scientific">Paenibacillus sambharensis</name>
    <dbReference type="NCBI Taxonomy" id="1803190"/>
    <lineage>
        <taxon>Bacteria</taxon>
        <taxon>Bacillati</taxon>
        <taxon>Bacillota</taxon>
        <taxon>Bacilli</taxon>
        <taxon>Bacillales</taxon>
        <taxon>Paenibacillaceae</taxon>
        <taxon>Paenibacillus</taxon>
    </lineage>
</organism>
<keyword evidence="1" id="KW-0812">Transmembrane</keyword>
<feature type="transmembrane region" description="Helical" evidence="1">
    <location>
        <begin position="277"/>
        <end position="297"/>
    </location>
</feature>
<dbReference type="PANTHER" id="PTHR40400:SF1">
    <property type="entry name" value="SLR1512 PROTEIN"/>
    <property type="match status" value="1"/>
</dbReference>
<dbReference type="AlphaFoldDB" id="A0A2W1LFN2"/>
<sequence>MWEIVLSNMGSPAVLFFGLGMLAVLIKSDLKIPGGLTETLSIYLLIAIGLKGGIELSNYPLSVLVKPLWAGILLGSIIPLIILGVLRKAFKLDIYHSAALAATYGSVSVVTFGAAVDFLEKSGIEYASYMSAIMAVMEIPALLVSIVMLRVMKDKGAAKQVTAVTAYSSIVPIPSNKFSWEPIKECLTGKSVILLLGSLIVGLIGGQEAVPVVKPLFIDLYRGFLLIFLLSMGIVCGQQLHKMKIGVKLIGFALIMPLFNGLLGILIGQAAGLSMGSAALMGVLAASASYIAAPAALKSSVPEASPTVYLGLALGITFPLNLALGIPVYTAMAQWLYS</sequence>
<dbReference type="OrthoDB" id="345121at2"/>
<feature type="transmembrane region" description="Helical" evidence="1">
    <location>
        <begin position="67"/>
        <end position="86"/>
    </location>
</feature>
<proteinExistence type="predicted"/>
<keyword evidence="3" id="KW-1185">Reference proteome</keyword>
<feature type="transmembrane region" description="Helical" evidence="1">
    <location>
        <begin position="249"/>
        <end position="271"/>
    </location>
</feature>
<feature type="transmembrane region" description="Helical" evidence="1">
    <location>
        <begin position="216"/>
        <end position="237"/>
    </location>
</feature>
<dbReference type="Pfam" id="PF05982">
    <property type="entry name" value="Sbt_1"/>
    <property type="match status" value="1"/>
</dbReference>